<dbReference type="GO" id="GO:0004984">
    <property type="term" value="F:olfactory receptor activity"/>
    <property type="evidence" value="ECO:0007669"/>
    <property type="project" value="InterPro"/>
</dbReference>
<evidence type="ECO:0000256" key="4">
    <source>
        <dbReference type="ARBA" id="ARBA00022725"/>
    </source>
</evidence>
<gene>
    <name evidence="9" type="ORF">PUN28_002108</name>
</gene>
<dbReference type="EMBL" id="JADYXP020000002">
    <property type="protein sequence ID" value="KAL0130272.1"/>
    <property type="molecule type" value="Genomic_DNA"/>
</dbReference>
<evidence type="ECO:0000256" key="5">
    <source>
        <dbReference type="ARBA" id="ARBA00022989"/>
    </source>
</evidence>
<dbReference type="InterPro" id="IPR004117">
    <property type="entry name" value="7tm6_olfct_rcpt"/>
</dbReference>
<organism evidence="9 10">
    <name type="scientific">Cardiocondyla obscurior</name>
    <dbReference type="NCBI Taxonomy" id="286306"/>
    <lineage>
        <taxon>Eukaryota</taxon>
        <taxon>Metazoa</taxon>
        <taxon>Ecdysozoa</taxon>
        <taxon>Arthropoda</taxon>
        <taxon>Hexapoda</taxon>
        <taxon>Insecta</taxon>
        <taxon>Pterygota</taxon>
        <taxon>Neoptera</taxon>
        <taxon>Endopterygota</taxon>
        <taxon>Hymenoptera</taxon>
        <taxon>Apocrita</taxon>
        <taxon>Aculeata</taxon>
        <taxon>Formicoidea</taxon>
        <taxon>Formicidae</taxon>
        <taxon>Myrmicinae</taxon>
        <taxon>Cardiocondyla</taxon>
    </lineage>
</organism>
<keyword evidence="7" id="KW-0675">Receptor</keyword>
<dbReference type="GO" id="GO:0016020">
    <property type="term" value="C:membrane"/>
    <property type="evidence" value="ECO:0007669"/>
    <property type="project" value="UniProtKB-SubCell"/>
</dbReference>
<reference evidence="9 10" key="1">
    <citation type="submission" date="2023-03" db="EMBL/GenBank/DDBJ databases">
        <title>High recombination rates correlate with genetic variation in Cardiocondyla obscurior ants.</title>
        <authorList>
            <person name="Errbii M."/>
        </authorList>
    </citation>
    <scope>NUCLEOTIDE SEQUENCE [LARGE SCALE GENOMIC DNA]</scope>
    <source>
        <strain evidence="9">Alpha-2009</strain>
        <tissue evidence="9">Whole body</tissue>
    </source>
</reference>
<keyword evidence="4" id="KW-0552">Olfaction</keyword>
<accession>A0AAW2GSR0</accession>
<evidence type="ECO:0000256" key="6">
    <source>
        <dbReference type="ARBA" id="ARBA00023136"/>
    </source>
</evidence>
<evidence type="ECO:0000256" key="1">
    <source>
        <dbReference type="ARBA" id="ARBA00004141"/>
    </source>
</evidence>
<keyword evidence="2" id="KW-0716">Sensory transduction</keyword>
<proteinExistence type="predicted"/>
<dbReference type="GO" id="GO:0007165">
    <property type="term" value="P:signal transduction"/>
    <property type="evidence" value="ECO:0007669"/>
    <property type="project" value="UniProtKB-KW"/>
</dbReference>
<evidence type="ECO:0000256" key="3">
    <source>
        <dbReference type="ARBA" id="ARBA00022692"/>
    </source>
</evidence>
<comment type="caution">
    <text evidence="9">The sequence shown here is derived from an EMBL/GenBank/DDBJ whole genome shotgun (WGS) entry which is preliminary data.</text>
</comment>
<dbReference type="Pfam" id="PF02949">
    <property type="entry name" value="7tm_6"/>
    <property type="match status" value="1"/>
</dbReference>
<evidence type="ECO:0000256" key="7">
    <source>
        <dbReference type="ARBA" id="ARBA00023170"/>
    </source>
</evidence>
<keyword evidence="10" id="KW-1185">Reference proteome</keyword>
<comment type="subcellular location">
    <subcellularLocation>
        <location evidence="1">Membrane</location>
        <topology evidence="1">Multi-pass membrane protein</topology>
    </subcellularLocation>
</comment>
<evidence type="ECO:0000256" key="8">
    <source>
        <dbReference type="ARBA" id="ARBA00023224"/>
    </source>
</evidence>
<keyword evidence="5" id="KW-1133">Transmembrane helix</keyword>
<evidence type="ECO:0000313" key="10">
    <source>
        <dbReference type="Proteomes" id="UP001430953"/>
    </source>
</evidence>
<evidence type="ECO:0000313" key="9">
    <source>
        <dbReference type="EMBL" id="KAL0130272.1"/>
    </source>
</evidence>
<name>A0AAW2GSR0_9HYME</name>
<dbReference type="GO" id="GO:0005549">
    <property type="term" value="F:odorant binding"/>
    <property type="evidence" value="ECO:0007669"/>
    <property type="project" value="InterPro"/>
</dbReference>
<keyword evidence="8" id="KW-0807">Transducer</keyword>
<keyword evidence="3" id="KW-0812">Transmembrane</keyword>
<evidence type="ECO:0000256" key="2">
    <source>
        <dbReference type="ARBA" id="ARBA00022606"/>
    </source>
</evidence>
<sequence>MLSPMFHFSVYFNFLRAYPSFLLFAQEVSLSISYVVLSSLGVSTYSLVFGGVTILSRLPLSVKAEFFVVCISSLAKVLLCAWPADYLMTISSDIAEAAYDSLWYKHEINSQKIMLYTLLRCQQPVIITVPGLLSALTFQHYSSVRKHNVQCFNFFNTLLI</sequence>
<dbReference type="AlphaFoldDB" id="A0AAW2GSR0"/>
<dbReference type="Proteomes" id="UP001430953">
    <property type="component" value="Unassembled WGS sequence"/>
</dbReference>
<keyword evidence="6" id="KW-0472">Membrane</keyword>
<protein>
    <submittedName>
        <fullName evidence="9">Uncharacterized protein</fullName>
    </submittedName>
</protein>